<dbReference type="PANTHER" id="PTHR42643">
    <property type="entry name" value="IONOTROPIC RECEPTOR 20A-RELATED"/>
    <property type="match status" value="1"/>
</dbReference>
<evidence type="ECO:0008006" key="9">
    <source>
        <dbReference type="Google" id="ProtNLM"/>
    </source>
</evidence>
<evidence type="ECO:0000256" key="1">
    <source>
        <dbReference type="ARBA" id="ARBA00004651"/>
    </source>
</evidence>
<sequence length="629" mass="71470">MDCFLRSIVSLLLLAVVVVGGLVPPYPEGSPGGVFLGTILNDHSRGSTGGVCFFGAPTARLRAVQDFLLTRIAPGGRRGFLWEGLVLVRLCQLPGLCSTRVWKRAVQSWRCELVVVMLAQRSVFKQLQELSHVPCWTPSAAHVFLSDGSWARERDDRLSDALLSWGVIRPLFVEVKTDSTLDVRFPILFARRSIRVSPTEASRRWLQRFDQLADLHGFQYRTLYHTLIPHLYRYEGVFGGPDYRFLQIVLERQNATHQWIYHRSTDAQLNSTDLQYVDRRFLERGHVSFSLNRLMGDRADTLEKLYLNTFDGTCVLVPRRKLQTFILRLWQPFSQELWYAVLAIALLTVAGNLTLPRLFAVNYLLVLLFGLAVLEYRLAALDRTILLVLDVLLFLLREAYTAKIITYMIELQFEPELQTMADLGRVGPPLLLAPGDYEALAGTLTIIEPRPRVVLREDFSSFHTTWQEYFRGGFAHTVPCSYGQALVASDEMNAPGAPQFYLLRERLALHPEAFTFPRRSPFREKMRFFAASLLEAGIYGSWLKGDHYARDHTPTLDEILHFENLASLFYVLLVGYAVSVGVFLAERMGAIVGRKPARRWATRVRNRAAALGKEKSNIIITKAVSSTEK</sequence>
<evidence type="ECO:0000256" key="4">
    <source>
        <dbReference type="ARBA" id="ARBA00022989"/>
    </source>
</evidence>
<protein>
    <recommendedName>
        <fullName evidence="9">Ionotropic glutamate receptor L-glutamate and glycine-binding domain-containing protein</fullName>
    </recommendedName>
</protein>
<keyword evidence="2" id="KW-1003">Cell membrane</keyword>
<dbReference type="STRING" id="41427.A0A182IPB5"/>
<keyword evidence="3" id="KW-0812">Transmembrane</keyword>
<keyword evidence="7" id="KW-0325">Glycoprotein</keyword>
<keyword evidence="5" id="KW-0472">Membrane</keyword>
<evidence type="ECO:0000256" key="5">
    <source>
        <dbReference type="ARBA" id="ARBA00023136"/>
    </source>
</evidence>
<keyword evidence="6" id="KW-0675">Receptor</keyword>
<dbReference type="VEuPathDB" id="VectorBase:AATE002908"/>
<evidence type="ECO:0000256" key="7">
    <source>
        <dbReference type="ARBA" id="ARBA00023180"/>
    </source>
</evidence>
<accession>A0A182IPB5</accession>
<evidence type="ECO:0000256" key="3">
    <source>
        <dbReference type="ARBA" id="ARBA00022692"/>
    </source>
</evidence>
<reference evidence="8" key="1">
    <citation type="submission" date="2022-08" db="UniProtKB">
        <authorList>
            <consortium name="EnsemblMetazoa"/>
        </authorList>
    </citation>
    <scope>IDENTIFICATION</scope>
    <source>
        <strain evidence="8">EBRO</strain>
    </source>
</reference>
<dbReference type="EnsemblMetazoa" id="AATE002908-RA">
    <property type="protein sequence ID" value="AATE002908-PA.1"/>
    <property type="gene ID" value="AATE002908"/>
</dbReference>
<proteinExistence type="predicted"/>
<evidence type="ECO:0000256" key="2">
    <source>
        <dbReference type="ARBA" id="ARBA00022475"/>
    </source>
</evidence>
<organism evidence="8">
    <name type="scientific">Anopheles atroparvus</name>
    <name type="common">European mosquito</name>
    <dbReference type="NCBI Taxonomy" id="41427"/>
    <lineage>
        <taxon>Eukaryota</taxon>
        <taxon>Metazoa</taxon>
        <taxon>Ecdysozoa</taxon>
        <taxon>Arthropoda</taxon>
        <taxon>Hexapoda</taxon>
        <taxon>Insecta</taxon>
        <taxon>Pterygota</taxon>
        <taxon>Neoptera</taxon>
        <taxon>Endopterygota</taxon>
        <taxon>Diptera</taxon>
        <taxon>Nematocera</taxon>
        <taxon>Culicoidea</taxon>
        <taxon>Culicidae</taxon>
        <taxon>Anophelinae</taxon>
        <taxon>Anopheles</taxon>
    </lineage>
</organism>
<evidence type="ECO:0000313" key="8">
    <source>
        <dbReference type="EnsemblMetazoa" id="AATE002908-PA.1"/>
    </source>
</evidence>
<comment type="subcellular location">
    <subcellularLocation>
        <location evidence="1">Cell membrane</location>
        <topology evidence="1">Multi-pass membrane protein</topology>
    </subcellularLocation>
</comment>
<dbReference type="GO" id="GO:0005886">
    <property type="term" value="C:plasma membrane"/>
    <property type="evidence" value="ECO:0007669"/>
    <property type="project" value="UniProtKB-SubCell"/>
</dbReference>
<dbReference type="PANTHER" id="PTHR42643:SF41">
    <property type="entry name" value="IONOTROPIC RECEPTOR 20A-RELATED"/>
    <property type="match status" value="1"/>
</dbReference>
<dbReference type="InterPro" id="IPR052192">
    <property type="entry name" value="Insect_Ionotropic_Sensory_Rcpt"/>
</dbReference>
<keyword evidence="4" id="KW-1133">Transmembrane helix</keyword>
<evidence type="ECO:0000256" key="6">
    <source>
        <dbReference type="ARBA" id="ARBA00023170"/>
    </source>
</evidence>
<dbReference type="AlphaFoldDB" id="A0A182IPB5"/>
<name>A0A182IPB5_ANOAO</name>